<proteinExistence type="inferred from homology"/>
<dbReference type="Gene3D" id="1.20.58.340">
    <property type="entry name" value="Magnesium transport protein CorA, transmembrane region"/>
    <property type="match status" value="1"/>
</dbReference>
<dbReference type="FunFam" id="1.20.58.340:FF:000004">
    <property type="entry name" value="Magnesium transport protein CorA"/>
    <property type="match status" value="1"/>
</dbReference>
<dbReference type="EMBL" id="QJTE01000001">
    <property type="protein sequence ID" value="PYE86006.1"/>
    <property type="molecule type" value="Genomic_DNA"/>
</dbReference>
<keyword evidence="4" id="KW-1003">Cell membrane</keyword>
<dbReference type="InterPro" id="IPR045863">
    <property type="entry name" value="CorA_TM1_TM2"/>
</dbReference>
<dbReference type="CDD" id="cd12837">
    <property type="entry name" value="EcCorA-like_u1"/>
    <property type="match status" value="1"/>
</dbReference>
<dbReference type="InterPro" id="IPR045861">
    <property type="entry name" value="CorA_cytoplasmic_dom"/>
</dbReference>
<dbReference type="AlphaFoldDB" id="A0A318SZY8"/>
<keyword evidence="3" id="KW-0813">Transport</keyword>
<evidence type="ECO:0000313" key="14">
    <source>
        <dbReference type="Proteomes" id="UP000248311"/>
    </source>
</evidence>
<reference evidence="13 14" key="1">
    <citation type="submission" date="2018-06" db="EMBL/GenBank/DDBJ databases">
        <title>Genomic Encyclopedia of Type Strains, Phase III (KMG-III): the genomes of soil and plant-associated and newly described type strains.</title>
        <authorList>
            <person name="Whitman W."/>
        </authorList>
    </citation>
    <scope>NUCLEOTIDE SEQUENCE [LARGE SCALE GENOMIC DNA]</scope>
    <source>
        <strain evidence="13 14">CECT 9025</strain>
    </source>
</reference>
<comment type="caution">
    <text evidence="13">The sequence shown here is derived from an EMBL/GenBank/DDBJ whole genome shotgun (WGS) entry which is preliminary data.</text>
</comment>
<dbReference type="GO" id="GO:0005886">
    <property type="term" value="C:plasma membrane"/>
    <property type="evidence" value="ECO:0007669"/>
    <property type="project" value="UniProtKB-SubCell"/>
</dbReference>
<keyword evidence="5 12" id="KW-0812">Transmembrane</keyword>
<dbReference type="GO" id="GO:0015087">
    <property type="term" value="F:cobalt ion transmembrane transporter activity"/>
    <property type="evidence" value="ECO:0007669"/>
    <property type="project" value="TreeGrafter"/>
</dbReference>
<evidence type="ECO:0000256" key="4">
    <source>
        <dbReference type="ARBA" id="ARBA00022475"/>
    </source>
</evidence>
<dbReference type="GO" id="GO:0015099">
    <property type="term" value="F:nickel cation transmembrane transporter activity"/>
    <property type="evidence" value="ECO:0007669"/>
    <property type="project" value="TreeGrafter"/>
</dbReference>
<dbReference type="InterPro" id="IPR050829">
    <property type="entry name" value="CorA_MIT"/>
</dbReference>
<comment type="similarity">
    <text evidence="2">Belongs to the CorA metal ion transporter (MIT) (TC 1.A.35) family.</text>
</comment>
<keyword evidence="6" id="KW-0460">Magnesium</keyword>
<feature type="transmembrane region" description="Helical" evidence="12">
    <location>
        <begin position="278"/>
        <end position="298"/>
    </location>
</feature>
<dbReference type="Pfam" id="PF01544">
    <property type="entry name" value="CorA"/>
    <property type="match status" value="1"/>
</dbReference>
<name>A0A318SZY8_9RHOB</name>
<dbReference type="SUPFAM" id="SSF143865">
    <property type="entry name" value="CorA soluble domain-like"/>
    <property type="match status" value="1"/>
</dbReference>
<evidence type="ECO:0000313" key="13">
    <source>
        <dbReference type="EMBL" id="PYE86006.1"/>
    </source>
</evidence>
<dbReference type="RefSeq" id="WP_110813008.1">
    <property type="nucleotide sequence ID" value="NZ_QJTE01000001.1"/>
</dbReference>
<evidence type="ECO:0000256" key="2">
    <source>
        <dbReference type="ARBA" id="ARBA00009765"/>
    </source>
</evidence>
<evidence type="ECO:0000256" key="10">
    <source>
        <dbReference type="ARBA" id="ARBA00034269"/>
    </source>
</evidence>
<evidence type="ECO:0000256" key="7">
    <source>
        <dbReference type="ARBA" id="ARBA00022989"/>
    </source>
</evidence>
<protein>
    <submittedName>
        <fullName evidence="13">Magnesium transporter</fullName>
    </submittedName>
</protein>
<evidence type="ECO:0000256" key="9">
    <source>
        <dbReference type="ARBA" id="ARBA00023136"/>
    </source>
</evidence>
<dbReference type="SUPFAM" id="SSF144083">
    <property type="entry name" value="Magnesium transport protein CorA, transmembrane region"/>
    <property type="match status" value="1"/>
</dbReference>
<keyword evidence="8" id="KW-0406">Ion transport</keyword>
<keyword evidence="14" id="KW-1185">Reference proteome</keyword>
<dbReference type="InterPro" id="IPR002523">
    <property type="entry name" value="MgTranspt_CorA/ZnTranspt_ZntB"/>
</dbReference>
<evidence type="ECO:0000256" key="6">
    <source>
        <dbReference type="ARBA" id="ARBA00022842"/>
    </source>
</evidence>
<evidence type="ECO:0000256" key="3">
    <source>
        <dbReference type="ARBA" id="ARBA00022448"/>
    </source>
</evidence>
<dbReference type="GO" id="GO:0015095">
    <property type="term" value="F:magnesium ion transmembrane transporter activity"/>
    <property type="evidence" value="ECO:0007669"/>
    <property type="project" value="TreeGrafter"/>
</dbReference>
<keyword evidence="7 12" id="KW-1133">Transmembrane helix</keyword>
<sequence length="336" mass="36500">MLFAYGRGAKGGEGEGGALVRLPPDADLTQAVWIDLYRPTAEQAEALQRIGLPVPSLAEMEEIEISNRLYREEGVDVMTVVLPGRVDPTLEVRDDASGDLGQHVAAPVSFLLTPERLVSVRHHAPRPFETFAEQAGRSSAGCGSTLRLFLGLVEEIVARQADLLEGAGRALDRVSATVFGSDDHPAPELKQALRDIGRQGELMGRVRLGLLTLERMLSVVQLWHGKGPDREVTPLIKSLMRDINALEVHADFLANRVSLATDATLGHINLDQNESIKALSVVAALFLPPTLIASIYGMNFKVMPELDLAWGYPVVLGAMVVSSAGTWAWFKSRGWL</sequence>
<feature type="transmembrane region" description="Helical" evidence="12">
    <location>
        <begin position="310"/>
        <end position="330"/>
    </location>
</feature>
<comment type="subcellular location">
    <subcellularLocation>
        <location evidence="1">Cell membrane</location>
        <topology evidence="1">Multi-pass membrane protein</topology>
    </subcellularLocation>
</comment>
<evidence type="ECO:0000256" key="12">
    <source>
        <dbReference type="SAM" id="Phobius"/>
    </source>
</evidence>
<gene>
    <name evidence="13" type="ORF">DFP88_101681</name>
</gene>
<evidence type="ECO:0000256" key="11">
    <source>
        <dbReference type="ARBA" id="ARBA00045497"/>
    </source>
</evidence>
<evidence type="ECO:0000256" key="8">
    <source>
        <dbReference type="ARBA" id="ARBA00023065"/>
    </source>
</evidence>
<dbReference type="Proteomes" id="UP000248311">
    <property type="component" value="Unassembled WGS sequence"/>
</dbReference>
<comment type="function">
    <text evidence="11">Mediates influx of magnesium ions. Alternates between open and closed states. Activated by low cytoplasmic Mg(2+) levels. Inactive when cytoplasmic Mg(2+) levels are high.</text>
</comment>
<dbReference type="PANTHER" id="PTHR47685:SF1">
    <property type="entry name" value="MAGNESIUM TRANSPORT PROTEIN CORA"/>
    <property type="match status" value="1"/>
</dbReference>
<dbReference type="OrthoDB" id="9803416at2"/>
<evidence type="ECO:0000256" key="1">
    <source>
        <dbReference type="ARBA" id="ARBA00004651"/>
    </source>
</evidence>
<dbReference type="PANTHER" id="PTHR47685">
    <property type="entry name" value="MAGNESIUM TRANSPORT PROTEIN CORA"/>
    <property type="match status" value="1"/>
</dbReference>
<organism evidence="13 14">
    <name type="scientific">Pseudoroseicyclus aestuarii</name>
    <dbReference type="NCBI Taxonomy" id="1795041"/>
    <lineage>
        <taxon>Bacteria</taxon>
        <taxon>Pseudomonadati</taxon>
        <taxon>Pseudomonadota</taxon>
        <taxon>Alphaproteobacteria</taxon>
        <taxon>Rhodobacterales</taxon>
        <taxon>Paracoccaceae</taxon>
        <taxon>Pseudoroseicyclus</taxon>
    </lineage>
</organism>
<comment type="catalytic activity">
    <reaction evidence="10">
        <text>Mg(2+)(in) = Mg(2+)(out)</text>
        <dbReference type="Rhea" id="RHEA:29827"/>
        <dbReference type="ChEBI" id="CHEBI:18420"/>
    </reaction>
</comment>
<keyword evidence="9 12" id="KW-0472">Membrane</keyword>
<accession>A0A318SZY8</accession>
<evidence type="ECO:0000256" key="5">
    <source>
        <dbReference type="ARBA" id="ARBA00022692"/>
    </source>
</evidence>